<dbReference type="Pfam" id="PF13464">
    <property type="entry name" value="RodZ_C"/>
    <property type="match status" value="1"/>
</dbReference>
<dbReference type="GO" id="GO:0003677">
    <property type="term" value="F:DNA binding"/>
    <property type="evidence" value="ECO:0007669"/>
    <property type="project" value="InterPro"/>
</dbReference>
<evidence type="ECO:0000313" key="2">
    <source>
        <dbReference type="EMBL" id="VAW43384.1"/>
    </source>
</evidence>
<dbReference type="CDD" id="cd00093">
    <property type="entry name" value="HTH_XRE"/>
    <property type="match status" value="1"/>
</dbReference>
<dbReference type="Gene3D" id="1.10.260.40">
    <property type="entry name" value="lambda repressor-like DNA-binding domains"/>
    <property type="match status" value="1"/>
</dbReference>
<dbReference type="InterPro" id="IPR050400">
    <property type="entry name" value="Bact_Cytoskel_RodZ"/>
</dbReference>
<sequence length="319" mass="35080">MLVHLLISDFFIMIDELGHILREARETKGLTLREVQEKTRISSRFLEALEMGDYDRLPTPTHVRGFLRNYARFLGLDPNPLLERYELGQAQRPKRRQQAAAIIDTTQPIAPALADPPEDHPFFDPVNVEVDTAYQRDGGGGSESILRIVIIVALLGLLYLAGQRFLPLITGQGDGTAALTEGITEAIQNIINQDEPTPEPTVTEEVGASSVILPTGRNDLQSGELVPTATRPPLLATMETIELEIIILERAWMEVTVDGNVLFTGIARPTDPTYEWTANDEVRINTGNAIGVSVTINGVLLGPLGGRGENKEEVWQTTN</sequence>
<name>A0A3B0WIK0_9ZZZZ</name>
<dbReference type="Pfam" id="PF13413">
    <property type="entry name" value="HTH_25"/>
    <property type="match status" value="1"/>
</dbReference>
<dbReference type="PANTHER" id="PTHR34475:SF1">
    <property type="entry name" value="CYTOSKELETON PROTEIN RODZ"/>
    <property type="match status" value="1"/>
</dbReference>
<dbReference type="PANTHER" id="PTHR34475">
    <property type="match status" value="1"/>
</dbReference>
<dbReference type="InterPro" id="IPR001387">
    <property type="entry name" value="Cro/C1-type_HTH"/>
</dbReference>
<dbReference type="InterPro" id="IPR010982">
    <property type="entry name" value="Lambda_DNA-bd_dom_sf"/>
</dbReference>
<reference evidence="2" key="1">
    <citation type="submission" date="2018-06" db="EMBL/GenBank/DDBJ databases">
        <authorList>
            <person name="Zhirakovskaya E."/>
        </authorList>
    </citation>
    <scope>NUCLEOTIDE SEQUENCE</scope>
</reference>
<organism evidence="2">
    <name type="scientific">hydrothermal vent metagenome</name>
    <dbReference type="NCBI Taxonomy" id="652676"/>
    <lineage>
        <taxon>unclassified sequences</taxon>
        <taxon>metagenomes</taxon>
        <taxon>ecological metagenomes</taxon>
    </lineage>
</organism>
<accession>A0A3B0WIK0</accession>
<feature type="domain" description="HTH cro/C1-type" evidence="1">
    <location>
        <begin position="20"/>
        <end position="76"/>
    </location>
</feature>
<dbReference type="SMART" id="SM00530">
    <property type="entry name" value="HTH_XRE"/>
    <property type="match status" value="1"/>
</dbReference>
<evidence type="ECO:0000259" key="1">
    <source>
        <dbReference type="SMART" id="SM00530"/>
    </source>
</evidence>
<dbReference type="EMBL" id="UOEU01001074">
    <property type="protein sequence ID" value="VAW43384.1"/>
    <property type="molecule type" value="Genomic_DNA"/>
</dbReference>
<dbReference type="AlphaFoldDB" id="A0A3B0WIK0"/>
<gene>
    <name evidence="2" type="ORF">MNBD_CHLOROFLEXI01-5329</name>
</gene>
<dbReference type="SUPFAM" id="SSF47413">
    <property type="entry name" value="lambda repressor-like DNA-binding domains"/>
    <property type="match status" value="1"/>
</dbReference>
<proteinExistence type="predicted"/>
<protein>
    <recommendedName>
        <fullName evidence="1">HTH cro/C1-type domain-containing protein</fullName>
    </recommendedName>
</protein>
<dbReference type="InterPro" id="IPR025194">
    <property type="entry name" value="RodZ-like_C"/>
</dbReference>